<keyword evidence="1" id="KW-0175">Coiled coil</keyword>
<feature type="transmembrane region" description="Helical" evidence="3">
    <location>
        <begin position="321"/>
        <end position="342"/>
    </location>
</feature>
<dbReference type="AlphaFoldDB" id="A0A9W6R064"/>
<feature type="region of interest" description="Disordered" evidence="2">
    <location>
        <begin position="1"/>
        <end position="23"/>
    </location>
</feature>
<evidence type="ECO:0000313" key="4">
    <source>
        <dbReference type="EMBL" id="GLY65222.1"/>
    </source>
</evidence>
<feature type="coiled-coil region" evidence="1">
    <location>
        <begin position="43"/>
        <end position="70"/>
    </location>
</feature>
<dbReference type="InterPro" id="IPR005325">
    <property type="entry name" value="DUF308_memb"/>
</dbReference>
<evidence type="ECO:0000256" key="3">
    <source>
        <dbReference type="SAM" id="Phobius"/>
    </source>
</evidence>
<dbReference type="EMBL" id="BSTI01000003">
    <property type="protein sequence ID" value="GLY65222.1"/>
    <property type="molecule type" value="Genomic_DNA"/>
</dbReference>
<keyword evidence="5" id="KW-1185">Reference proteome</keyword>
<dbReference type="PANTHER" id="PTHR34989:SF1">
    <property type="entry name" value="PROTEIN HDED"/>
    <property type="match status" value="1"/>
</dbReference>
<feature type="transmembrane region" description="Helical" evidence="3">
    <location>
        <begin position="354"/>
        <end position="372"/>
    </location>
</feature>
<reference evidence="4" key="1">
    <citation type="submission" date="2023-03" db="EMBL/GenBank/DDBJ databases">
        <title>Amycolatopsis taiwanensis NBRC 103393.</title>
        <authorList>
            <person name="Ichikawa N."/>
            <person name="Sato H."/>
            <person name="Tonouchi N."/>
        </authorList>
    </citation>
    <scope>NUCLEOTIDE SEQUENCE</scope>
    <source>
        <strain evidence="4">NBRC 103393</strain>
    </source>
</reference>
<name>A0A9W6R064_9PSEU</name>
<accession>A0A9W6R064</accession>
<protein>
    <recommendedName>
        <fullName evidence="6">HdeD family acid-resistance protein</fullName>
    </recommendedName>
</protein>
<comment type="caution">
    <text evidence="4">The sequence shown here is derived from an EMBL/GenBank/DDBJ whole genome shotgun (WGS) entry which is preliminary data.</text>
</comment>
<organism evidence="4 5">
    <name type="scientific">Amycolatopsis taiwanensis</name>
    <dbReference type="NCBI Taxonomy" id="342230"/>
    <lineage>
        <taxon>Bacteria</taxon>
        <taxon>Bacillati</taxon>
        <taxon>Actinomycetota</taxon>
        <taxon>Actinomycetes</taxon>
        <taxon>Pseudonocardiales</taxon>
        <taxon>Pseudonocardiaceae</taxon>
        <taxon>Amycolatopsis</taxon>
    </lineage>
</organism>
<keyword evidence="3" id="KW-1133">Transmembrane helix</keyword>
<evidence type="ECO:0000256" key="2">
    <source>
        <dbReference type="SAM" id="MobiDB-lite"/>
    </source>
</evidence>
<sequence>MNSMPGRTTSKPAQRSMEDRLGRVGREIDQIAQRVAASRAETRAKAQLRLDRLRERQSQAQEHLRQQAQADQAAWDAYTAALAWDLDELDVELSIADAAMDSELATDARSFDAAVQLELDAWNDWIGLLQAKAVRGTDTRDQAETLTRPVQQRWTAAAGQLHQFRAVRSDTTSQARADVEQAMAELRDTADEAARQVDRRFGDRLSTSWPVPTASQIRGALREPPPAGAPRWLAGWGWTSPWWTIAFGFLTLAAGVIVLVWPGPALLVLAIVLGIELLVAGVFWLVSGFSTPGTGIGVLAAMTGVLGILIGLLVVSRPAQAIAGLALLLGLYWTVAGLLHIVHAIRGDTPARGWMIAGGVVSAAAGILVLVYPGPSVLVLTLVFGIQLILYGAFLVMEGIQRQRRRQSVSIPAQR</sequence>
<proteinExistence type="predicted"/>
<dbReference type="Proteomes" id="UP001165136">
    <property type="component" value="Unassembled WGS sequence"/>
</dbReference>
<gene>
    <name evidence="4" type="ORF">Atai01_18410</name>
</gene>
<feature type="transmembrane region" description="Helical" evidence="3">
    <location>
        <begin position="293"/>
        <end position="315"/>
    </location>
</feature>
<dbReference type="Pfam" id="PF03729">
    <property type="entry name" value="DUF308"/>
    <property type="match status" value="2"/>
</dbReference>
<evidence type="ECO:0000313" key="5">
    <source>
        <dbReference type="Proteomes" id="UP001165136"/>
    </source>
</evidence>
<feature type="transmembrane region" description="Helical" evidence="3">
    <location>
        <begin position="241"/>
        <end position="261"/>
    </location>
</feature>
<dbReference type="InterPro" id="IPR052712">
    <property type="entry name" value="Acid_resist_chaperone_HdeD"/>
</dbReference>
<feature type="compositionally biased region" description="Polar residues" evidence="2">
    <location>
        <begin position="1"/>
        <end position="13"/>
    </location>
</feature>
<feature type="transmembrane region" description="Helical" evidence="3">
    <location>
        <begin position="378"/>
        <end position="397"/>
    </location>
</feature>
<keyword evidence="3" id="KW-0472">Membrane</keyword>
<feature type="transmembrane region" description="Helical" evidence="3">
    <location>
        <begin position="267"/>
        <end position="286"/>
    </location>
</feature>
<dbReference type="GO" id="GO:0005886">
    <property type="term" value="C:plasma membrane"/>
    <property type="evidence" value="ECO:0007669"/>
    <property type="project" value="TreeGrafter"/>
</dbReference>
<evidence type="ECO:0000256" key="1">
    <source>
        <dbReference type="SAM" id="Coils"/>
    </source>
</evidence>
<dbReference type="PANTHER" id="PTHR34989">
    <property type="entry name" value="PROTEIN HDED"/>
    <property type="match status" value="1"/>
</dbReference>
<evidence type="ECO:0008006" key="6">
    <source>
        <dbReference type="Google" id="ProtNLM"/>
    </source>
</evidence>
<keyword evidence="3" id="KW-0812">Transmembrane</keyword>